<dbReference type="RefSeq" id="XP_013904837.1">
    <property type="nucleotide sequence ID" value="XM_014049383.1"/>
</dbReference>
<organism evidence="1 2">
    <name type="scientific">Monoraphidium neglectum</name>
    <dbReference type="NCBI Taxonomy" id="145388"/>
    <lineage>
        <taxon>Eukaryota</taxon>
        <taxon>Viridiplantae</taxon>
        <taxon>Chlorophyta</taxon>
        <taxon>core chlorophytes</taxon>
        <taxon>Chlorophyceae</taxon>
        <taxon>CS clade</taxon>
        <taxon>Sphaeropleales</taxon>
        <taxon>Selenastraceae</taxon>
        <taxon>Monoraphidium</taxon>
    </lineage>
</organism>
<dbReference type="KEGG" id="mng:MNEG_2137"/>
<dbReference type="GeneID" id="25735015"/>
<dbReference type="EMBL" id="KK100452">
    <property type="protein sequence ID" value="KIZ05818.1"/>
    <property type="molecule type" value="Genomic_DNA"/>
</dbReference>
<name>A0A0D2K632_9CHLO</name>
<protein>
    <submittedName>
        <fullName evidence="1">Uncharacterized protein</fullName>
    </submittedName>
</protein>
<evidence type="ECO:0000313" key="1">
    <source>
        <dbReference type="EMBL" id="KIZ05818.1"/>
    </source>
</evidence>
<accession>A0A0D2K632</accession>
<proteinExistence type="predicted"/>
<sequence length="97" mass="10253">MIIAAIHNSIDKELKRRVDAAGPHPYEAAELAETFKAARAIAEEETDIWSPAFAGQLPEAAGVAAARLHSLLGARYLPFLGGMSLEQEGLEIGGGII</sequence>
<dbReference type="Proteomes" id="UP000054498">
    <property type="component" value="Unassembled WGS sequence"/>
</dbReference>
<dbReference type="STRING" id="145388.A0A0D2K632"/>
<gene>
    <name evidence="1" type="ORF">MNEG_2137</name>
</gene>
<keyword evidence="2" id="KW-1185">Reference proteome</keyword>
<evidence type="ECO:0000313" key="2">
    <source>
        <dbReference type="Proteomes" id="UP000054498"/>
    </source>
</evidence>
<reference evidence="1 2" key="1">
    <citation type="journal article" date="2013" name="BMC Genomics">
        <title>Reconstruction of the lipid metabolism for the microalga Monoraphidium neglectum from its genome sequence reveals characteristics suitable for biofuel production.</title>
        <authorList>
            <person name="Bogen C."/>
            <person name="Al-Dilaimi A."/>
            <person name="Albersmeier A."/>
            <person name="Wichmann J."/>
            <person name="Grundmann M."/>
            <person name="Rupp O."/>
            <person name="Lauersen K.J."/>
            <person name="Blifernez-Klassen O."/>
            <person name="Kalinowski J."/>
            <person name="Goesmann A."/>
            <person name="Mussgnug J.H."/>
            <person name="Kruse O."/>
        </authorList>
    </citation>
    <scope>NUCLEOTIDE SEQUENCE [LARGE SCALE GENOMIC DNA]</scope>
    <source>
        <strain evidence="1 2">SAG 48.87</strain>
    </source>
</reference>
<dbReference type="AlphaFoldDB" id="A0A0D2K632"/>